<dbReference type="InterPro" id="IPR004846">
    <property type="entry name" value="T2SS/T3SS_dom"/>
</dbReference>
<dbReference type="EMBL" id="UOGL01000458">
    <property type="protein sequence ID" value="VAX40548.1"/>
    <property type="molecule type" value="Genomic_DNA"/>
</dbReference>
<evidence type="ECO:0000259" key="2">
    <source>
        <dbReference type="Pfam" id="PF13629"/>
    </source>
</evidence>
<dbReference type="Pfam" id="PF00263">
    <property type="entry name" value="Secretin"/>
    <property type="match status" value="1"/>
</dbReference>
<organism evidence="3">
    <name type="scientific">hydrothermal vent metagenome</name>
    <dbReference type="NCBI Taxonomy" id="652676"/>
    <lineage>
        <taxon>unclassified sequences</taxon>
        <taxon>metagenomes</taxon>
        <taxon>ecological metagenomes</taxon>
    </lineage>
</organism>
<proteinExistence type="predicted"/>
<feature type="domain" description="Type II/III secretion system secretin-like" evidence="1">
    <location>
        <begin position="315"/>
        <end position="475"/>
    </location>
</feature>
<dbReference type="PRINTS" id="PR00811">
    <property type="entry name" value="BCTERIALGSPD"/>
</dbReference>
<dbReference type="InterPro" id="IPR050810">
    <property type="entry name" value="Bact_Secretion_Sys_Channel"/>
</dbReference>
<dbReference type="InterPro" id="IPR032789">
    <property type="entry name" value="T2SS-T3SS_pil_N"/>
</dbReference>
<dbReference type="InterPro" id="IPR004845">
    <property type="entry name" value="T2SS_GspD_CS"/>
</dbReference>
<dbReference type="Pfam" id="PF13629">
    <property type="entry name" value="T2SS-T3SS_pil_N"/>
    <property type="match status" value="1"/>
</dbReference>
<dbReference type="PANTHER" id="PTHR30332:SF17">
    <property type="entry name" value="TYPE IV PILIATION SYSTEM PROTEIN DR_0774-RELATED"/>
    <property type="match status" value="1"/>
</dbReference>
<protein>
    <submittedName>
        <fullName evidence="3">Type II/IV secretion system secretin RcpA/CpaC, associated with Flp pilus assembly</fullName>
    </submittedName>
</protein>
<dbReference type="InterPro" id="IPR001775">
    <property type="entry name" value="GspD/PilQ"/>
</dbReference>
<evidence type="ECO:0000313" key="3">
    <source>
        <dbReference type="EMBL" id="VAX40548.1"/>
    </source>
</evidence>
<feature type="domain" description="Pilus formation protein N-terminal" evidence="2">
    <location>
        <begin position="66"/>
        <end position="132"/>
    </location>
</feature>
<dbReference type="AlphaFoldDB" id="A0A3B1DWN6"/>
<dbReference type="GO" id="GO:0009306">
    <property type="term" value="P:protein secretion"/>
    <property type="evidence" value="ECO:0007669"/>
    <property type="project" value="InterPro"/>
</dbReference>
<evidence type="ECO:0000259" key="1">
    <source>
        <dbReference type="Pfam" id="PF00263"/>
    </source>
</evidence>
<dbReference type="GO" id="GO:0015627">
    <property type="term" value="C:type II protein secretion system complex"/>
    <property type="evidence" value="ECO:0007669"/>
    <property type="project" value="TreeGrafter"/>
</dbReference>
<accession>A0A3B1DWN6</accession>
<sequence length="486" mass="52507">MLRNFTEQRRGLPTWQTRIVLSLCAVFAVSLCWQPEAVHAQYRSPSHRKKSKPLPSAIAAMPGINHELDVVRHRSQLIITRSKVVRTAIANPGVIDVVQYSPNELSIIGLDIGSTTLMVWFEDSPDPLIYLVRTIRDPDLEDQRRIDYGKLERKIAVLFPNSKVYLIPLSRKIIVKGQARDGEEAARILQIVRGEIINQEGNLFGNGNGAGGGGGGNNFGGGAGNGGNGFGNNGLNNNLYSSLIVNMLDVPGEYQIKLRVRIAQLDRSMLRQKGIDLNVLINGGRQVFATTLGGIPSTFTGTLENGEVNILVKWLATNGTAKILSEPTLTVISGHTASFLSGGEFAVPTIIGIGGAQGQSTTFRGFGTSLIVTPTIVDKDLIRMQIVPEFSSLNSANSSGGISGLNVQRIQTTVQLREGQTIALAGLISHQTNTQVTRIPFLGELPWIGPKLFSSNTASQDEIELLILVTPELVRPMDADEVPPVP</sequence>
<name>A0A3B1DWN6_9ZZZZ</name>
<gene>
    <name evidence="3" type="ORF">MNBD_PLANCTO02-376</name>
</gene>
<feature type="non-terminal residue" evidence="3">
    <location>
        <position position="486"/>
    </location>
</feature>
<dbReference type="PANTHER" id="PTHR30332">
    <property type="entry name" value="PROBABLE GENERAL SECRETION PATHWAY PROTEIN D"/>
    <property type="match status" value="1"/>
</dbReference>
<dbReference type="PROSITE" id="PS00875">
    <property type="entry name" value="T2SP_D"/>
    <property type="match status" value="1"/>
</dbReference>
<reference evidence="3" key="1">
    <citation type="submission" date="2018-06" db="EMBL/GenBank/DDBJ databases">
        <authorList>
            <person name="Zhirakovskaya E."/>
        </authorList>
    </citation>
    <scope>NUCLEOTIDE SEQUENCE</scope>
</reference>